<comment type="caution">
    <text evidence="2">The sequence shown here is derived from an EMBL/GenBank/DDBJ whole genome shotgun (WGS) entry which is preliminary data.</text>
</comment>
<reference evidence="2 3" key="1">
    <citation type="submission" date="2019-03" db="EMBL/GenBank/DDBJ databases">
        <title>First draft genome of Liparis tanakae, snailfish: a comprehensive survey of snailfish specific genes.</title>
        <authorList>
            <person name="Kim W."/>
            <person name="Song I."/>
            <person name="Jeong J.-H."/>
            <person name="Kim D."/>
            <person name="Kim S."/>
            <person name="Ryu S."/>
            <person name="Song J.Y."/>
            <person name="Lee S.K."/>
        </authorList>
    </citation>
    <scope>NUCLEOTIDE SEQUENCE [LARGE SCALE GENOMIC DNA]</scope>
    <source>
        <tissue evidence="2">Muscle</tissue>
    </source>
</reference>
<gene>
    <name evidence="2" type="ORF">EYF80_002099</name>
</gene>
<proteinExistence type="predicted"/>
<keyword evidence="3" id="KW-1185">Reference proteome</keyword>
<accession>A0A4Z2JER2</accession>
<evidence type="ECO:0000256" key="1">
    <source>
        <dbReference type="SAM" id="MobiDB-lite"/>
    </source>
</evidence>
<protein>
    <submittedName>
        <fullName evidence="2">Uncharacterized protein</fullName>
    </submittedName>
</protein>
<dbReference type="EMBL" id="SRLO01000009">
    <property type="protein sequence ID" value="TNN87752.1"/>
    <property type="molecule type" value="Genomic_DNA"/>
</dbReference>
<feature type="compositionally biased region" description="Polar residues" evidence="1">
    <location>
        <begin position="45"/>
        <end position="54"/>
    </location>
</feature>
<name>A0A4Z2JER2_9TELE</name>
<evidence type="ECO:0000313" key="3">
    <source>
        <dbReference type="Proteomes" id="UP000314294"/>
    </source>
</evidence>
<sequence>MGATLNGFDMLCGKWVCFLALKQKASGAPLRRAAVQPAHAPKLLDNNSHGSTAGSEMLGE</sequence>
<evidence type="ECO:0000313" key="2">
    <source>
        <dbReference type="EMBL" id="TNN87752.1"/>
    </source>
</evidence>
<dbReference type="Proteomes" id="UP000314294">
    <property type="component" value="Unassembled WGS sequence"/>
</dbReference>
<feature type="region of interest" description="Disordered" evidence="1">
    <location>
        <begin position="36"/>
        <end position="60"/>
    </location>
</feature>
<organism evidence="2 3">
    <name type="scientific">Liparis tanakae</name>
    <name type="common">Tanaka's snailfish</name>
    <dbReference type="NCBI Taxonomy" id="230148"/>
    <lineage>
        <taxon>Eukaryota</taxon>
        <taxon>Metazoa</taxon>
        <taxon>Chordata</taxon>
        <taxon>Craniata</taxon>
        <taxon>Vertebrata</taxon>
        <taxon>Euteleostomi</taxon>
        <taxon>Actinopterygii</taxon>
        <taxon>Neopterygii</taxon>
        <taxon>Teleostei</taxon>
        <taxon>Neoteleostei</taxon>
        <taxon>Acanthomorphata</taxon>
        <taxon>Eupercaria</taxon>
        <taxon>Perciformes</taxon>
        <taxon>Cottioidei</taxon>
        <taxon>Cottales</taxon>
        <taxon>Liparidae</taxon>
        <taxon>Liparis</taxon>
    </lineage>
</organism>
<dbReference type="AlphaFoldDB" id="A0A4Z2JER2"/>